<dbReference type="AlphaFoldDB" id="A0AAD8EJV3"/>
<keyword evidence="1" id="KW-0812">Transmembrane</keyword>
<sequence length="153" mass="17604">MDLPVDSKKHRFPYCIVWTPIPLLTWIFPFIGHMGIALSSGVIRDFAGPYYVSEDDMAFGWPTKYWQLRPHLARGGQNGFDRAITEASEEYKTRMHRSIFCCTVVQTSLSLSLKLMEYNGSRNWNMVKLAILMLIKSKYVGIGGFLKTWLPFS</sequence>
<dbReference type="Pfam" id="PF05608">
    <property type="entry name" value="RTE1"/>
    <property type="match status" value="2"/>
</dbReference>
<evidence type="ECO:0000313" key="3">
    <source>
        <dbReference type="Proteomes" id="UP001233999"/>
    </source>
</evidence>
<protein>
    <recommendedName>
        <fullName evidence="4">Transmembrane protein 222</fullName>
    </recommendedName>
</protein>
<dbReference type="InterPro" id="IPR008496">
    <property type="entry name" value="TMEM222/RTE1"/>
</dbReference>
<organism evidence="2 3">
    <name type="scientific">Diploptera punctata</name>
    <name type="common">Pacific beetle cockroach</name>
    <dbReference type="NCBI Taxonomy" id="6984"/>
    <lineage>
        <taxon>Eukaryota</taxon>
        <taxon>Metazoa</taxon>
        <taxon>Ecdysozoa</taxon>
        <taxon>Arthropoda</taxon>
        <taxon>Hexapoda</taxon>
        <taxon>Insecta</taxon>
        <taxon>Pterygota</taxon>
        <taxon>Neoptera</taxon>
        <taxon>Polyneoptera</taxon>
        <taxon>Dictyoptera</taxon>
        <taxon>Blattodea</taxon>
        <taxon>Blaberoidea</taxon>
        <taxon>Blaberidae</taxon>
        <taxon>Diplopterinae</taxon>
        <taxon>Diploptera</taxon>
    </lineage>
</organism>
<reference evidence="2" key="2">
    <citation type="submission" date="2023-05" db="EMBL/GenBank/DDBJ databases">
        <authorList>
            <person name="Fouks B."/>
        </authorList>
    </citation>
    <scope>NUCLEOTIDE SEQUENCE</scope>
    <source>
        <strain evidence="2">Stay&amp;Tobe</strain>
        <tissue evidence="2">Testes</tissue>
    </source>
</reference>
<evidence type="ECO:0008006" key="4">
    <source>
        <dbReference type="Google" id="ProtNLM"/>
    </source>
</evidence>
<reference evidence="2" key="1">
    <citation type="journal article" date="2023" name="IScience">
        <title>Live-bearing cockroach genome reveals convergent evolutionary mechanisms linked to viviparity in insects and beyond.</title>
        <authorList>
            <person name="Fouks B."/>
            <person name="Harrison M.C."/>
            <person name="Mikhailova A.A."/>
            <person name="Marchal E."/>
            <person name="English S."/>
            <person name="Carruthers M."/>
            <person name="Jennings E.C."/>
            <person name="Chiamaka E.L."/>
            <person name="Frigard R.A."/>
            <person name="Pippel M."/>
            <person name="Attardo G.M."/>
            <person name="Benoit J.B."/>
            <person name="Bornberg-Bauer E."/>
            <person name="Tobe S.S."/>
        </authorList>
    </citation>
    <scope>NUCLEOTIDE SEQUENCE</scope>
    <source>
        <strain evidence="2">Stay&amp;Tobe</strain>
    </source>
</reference>
<accession>A0AAD8EJV3</accession>
<feature type="transmembrane region" description="Helical" evidence="1">
    <location>
        <begin position="12"/>
        <end position="31"/>
    </location>
</feature>
<keyword evidence="1" id="KW-0472">Membrane</keyword>
<dbReference type="PANTHER" id="PTHR20921">
    <property type="entry name" value="TRANSMEMBRANE PROTEIN 222"/>
    <property type="match status" value="1"/>
</dbReference>
<dbReference type="Proteomes" id="UP001233999">
    <property type="component" value="Unassembled WGS sequence"/>
</dbReference>
<proteinExistence type="predicted"/>
<keyword evidence="1" id="KW-1133">Transmembrane helix</keyword>
<comment type="caution">
    <text evidence="2">The sequence shown here is derived from an EMBL/GenBank/DDBJ whole genome shotgun (WGS) entry which is preliminary data.</text>
</comment>
<gene>
    <name evidence="2" type="ORF">L9F63_015165</name>
</gene>
<dbReference type="EMBL" id="JASPKZ010003449">
    <property type="protein sequence ID" value="KAJ9593290.1"/>
    <property type="molecule type" value="Genomic_DNA"/>
</dbReference>
<dbReference type="PANTHER" id="PTHR20921:SF0">
    <property type="entry name" value="TRANSMEMBRANE PROTEIN 222"/>
    <property type="match status" value="1"/>
</dbReference>
<name>A0AAD8EJV3_DIPPU</name>
<evidence type="ECO:0000313" key="2">
    <source>
        <dbReference type="EMBL" id="KAJ9593290.1"/>
    </source>
</evidence>
<keyword evidence="3" id="KW-1185">Reference proteome</keyword>
<evidence type="ECO:0000256" key="1">
    <source>
        <dbReference type="SAM" id="Phobius"/>
    </source>
</evidence>
<feature type="non-terminal residue" evidence="2">
    <location>
        <position position="1"/>
    </location>
</feature>